<evidence type="ECO:0000256" key="1">
    <source>
        <dbReference type="ARBA" id="ARBA00022737"/>
    </source>
</evidence>
<dbReference type="OrthoDB" id="443402at2759"/>
<proteinExistence type="predicted"/>
<keyword evidence="1" id="KW-0677">Repeat</keyword>
<dbReference type="InterPro" id="IPR036770">
    <property type="entry name" value="Ankyrin_rpt-contain_sf"/>
</dbReference>
<organism evidence="5 6">
    <name type="scientific">Talaromyces islandicus</name>
    <name type="common">Penicillium islandicum</name>
    <dbReference type="NCBI Taxonomy" id="28573"/>
    <lineage>
        <taxon>Eukaryota</taxon>
        <taxon>Fungi</taxon>
        <taxon>Dikarya</taxon>
        <taxon>Ascomycota</taxon>
        <taxon>Pezizomycotina</taxon>
        <taxon>Eurotiomycetes</taxon>
        <taxon>Eurotiomycetidae</taxon>
        <taxon>Eurotiales</taxon>
        <taxon>Trichocomaceae</taxon>
        <taxon>Talaromyces</taxon>
        <taxon>Talaromyces sect. Islandici</taxon>
    </lineage>
</organism>
<dbReference type="InterPro" id="IPR056884">
    <property type="entry name" value="NPHP3-like_N"/>
</dbReference>
<protein>
    <submittedName>
        <fullName evidence="5">Uncharacterized protein</fullName>
    </submittedName>
</protein>
<dbReference type="PANTHER" id="PTHR10039:SF5">
    <property type="entry name" value="NACHT DOMAIN-CONTAINING PROTEIN"/>
    <property type="match status" value="1"/>
</dbReference>
<dbReference type="InterPro" id="IPR027417">
    <property type="entry name" value="P-loop_NTPase"/>
</dbReference>
<dbReference type="Gene3D" id="3.40.50.300">
    <property type="entry name" value="P-loop containing nucleotide triphosphate hydrolases"/>
    <property type="match status" value="1"/>
</dbReference>
<reference evidence="5 6" key="1">
    <citation type="submission" date="2015-04" db="EMBL/GenBank/DDBJ databases">
        <authorList>
            <person name="Syromyatnikov M.Y."/>
            <person name="Popov V.N."/>
        </authorList>
    </citation>
    <scope>NUCLEOTIDE SEQUENCE [LARGE SCALE GENOMIC DNA]</scope>
    <source>
        <strain evidence="5">WF-38-12</strain>
    </source>
</reference>
<feature type="region of interest" description="Disordered" evidence="2">
    <location>
        <begin position="178"/>
        <end position="217"/>
    </location>
</feature>
<feature type="domain" description="Nephrocystin 3-like N-terminal" evidence="3">
    <location>
        <begin position="268"/>
        <end position="440"/>
    </location>
</feature>
<dbReference type="PANTHER" id="PTHR10039">
    <property type="entry name" value="AMELOGENIN"/>
    <property type="match status" value="1"/>
</dbReference>
<sequence>MEARLAGSLQITAAIQAFCDFGVQLLGYISDATKDRNRSRADAGDFVRIATAQLIRIEKALRENQHPIKSDAVQLAAEEELLENLRSSCLAVTKALFIRLRQWKDQSQDQREWSKEDAETLETRLISFRETLQSPITHWLLEQCQSLRINYDINTLDGDLESLLTRIQNTTTGDRIAQESLSTPGLASLNGPRGRSISMTENDEANPSPDGTNSQTIFSDHENVLQDFILESLSFSSMKDREEGVDAAHDSTFEWIFDSNQRTRPGVDSLSQWLQKDADGIFWVNGKAGSGKSTLMRFIIDHPKTQKLLRIWAGEKSLITAGFYFWISGTVEQRSQTGLLRYLLFQLLSSRRHLVHLVFPERWERLKTSSTRDRVRAGVTWELSELANALKRFTYFVRHEGRICLFVDGLDEFDGDHQQIADFFGAISSHQHVKICLSSRPLPVFWSSFGHSPKIQLHELTYTDMVRFVHDRFDDQPQMHVLIQADPETALVLVNDIVKKADGVFLWVSLVVRSLLHEPHYGEISKVYSRLQALPTELDDLFQHILFDGKSQDDMNVISRLFQLMKAREIASDVARHEGAASMTAWEFALADQINYQAALANAIQEADEEEVFTRCRTLQGQLENQCAGLIVMHNRSSTREGLGFAEDESCVQKFAEKKIAYVHRTVKDFFAQPQIFSKVVSLMTDDGFDPHVCLLGSFISQLKLPLQPFRRHRQIDDWWPGIVFAMTHARYVDKEYKKIQISLILELDKIISAYWLPREMSSSNDHWARNVFGTYEKRKRMIFHEPFLSLTAKFGLEDYVRSCLDGEGYQYQGGIPLLGHCIEFLVDRRKTVYPLSQPDMVAILLRCGEDPNQGYRDLDRRDRTPWLLALDCLREGDRRGWMRYYDLDSEGMTRYAKIIELLITHGADPNALLVETRFDPSNTALEVITMVYEKYASPEFERLQQMLLERGAQWRN</sequence>
<dbReference type="STRING" id="28573.A0A0U1M213"/>
<dbReference type="InterPro" id="IPR056693">
    <property type="entry name" value="DUF7791"/>
</dbReference>
<dbReference type="SUPFAM" id="SSF52540">
    <property type="entry name" value="P-loop containing nucleoside triphosphate hydrolases"/>
    <property type="match status" value="1"/>
</dbReference>
<dbReference type="Pfam" id="PF24883">
    <property type="entry name" value="NPHP3_N"/>
    <property type="match status" value="1"/>
</dbReference>
<dbReference type="Gene3D" id="1.25.40.20">
    <property type="entry name" value="Ankyrin repeat-containing domain"/>
    <property type="match status" value="1"/>
</dbReference>
<evidence type="ECO:0000313" key="6">
    <source>
        <dbReference type="Proteomes" id="UP000054383"/>
    </source>
</evidence>
<evidence type="ECO:0000313" key="5">
    <source>
        <dbReference type="EMBL" id="CRG89608.1"/>
    </source>
</evidence>
<dbReference type="Pfam" id="PF25053">
    <property type="entry name" value="DUF7791"/>
    <property type="match status" value="1"/>
</dbReference>
<dbReference type="EMBL" id="CVMT01000006">
    <property type="protein sequence ID" value="CRG89608.1"/>
    <property type="molecule type" value="Genomic_DNA"/>
</dbReference>
<dbReference type="AlphaFoldDB" id="A0A0U1M213"/>
<keyword evidence="6" id="KW-1185">Reference proteome</keyword>
<evidence type="ECO:0000256" key="2">
    <source>
        <dbReference type="SAM" id="MobiDB-lite"/>
    </source>
</evidence>
<dbReference type="OMA" id="AMTHARY"/>
<dbReference type="Proteomes" id="UP000054383">
    <property type="component" value="Unassembled WGS sequence"/>
</dbReference>
<evidence type="ECO:0000259" key="4">
    <source>
        <dbReference type="Pfam" id="PF25053"/>
    </source>
</evidence>
<name>A0A0U1M213_TALIS</name>
<accession>A0A0U1M213</accession>
<gene>
    <name evidence="5" type="ORF">PISL3812_06647</name>
</gene>
<feature type="domain" description="DUF7791" evidence="4">
    <location>
        <begin position="559"/>
        <end position="704"/>
    </location>
</feature>
<evidence type="ECO:0000259" key="3">
    <source>
        <dbReference type="Pfam" id="PF24883"/>
    </source>
</evidence>